<evidence type="ECO:0000256" key="1">
    <source>
        <dbReference type="ARBA" id="ARBA00004141"/>
    </source>
</evidence>
<protein>
    <submittedName>
        <fullName evidence="7">Putative MocC family MFS transporter</fullName>
    </submittedName>
</protein>
<reference evidence="7 8" key="1">
    <citation type="journal article" date="2013" name="Syst. Appl. Microbiol.">
        <title>Phylogenetic position and virulence apparatus of the pear flower necrosis pathogen Erwinia piriflorinigrans CFBP 5888T as assessed by comparative genomics.</title>
        <authorList>
            <person name="Smits T.H."/>
            <person name="Rezzonico F."/>
            <person name="Lopez M.M."/>
            <person name="Blom J."/>
            <person name="Goesmann A."/>
            <person name="Frey J.E."/>
            <person name="Duffy B."/>
        </authorList>
    </citation>
    <scope>NUCLEOTIDE SEQUENCE [LARGE SCALE GENOMIC DNA]</scope>
    <source>
        <strain evidence="8">CFBP5888</strain>
    </source>
</reference>
<accession>V5ZCB4</accession>
<evidence type="ECO:0000313" key="8">
    <source>
        <dbReference type="Proteomes" id="UP000018217"/>
    </source>
</evidence>
<keyword evidence="2 5" id="KW-0812">Transmembrane</keyword>
<feature type="transmembrane region" description="Helical" evidence="5">
    <location>
        <begin position="198"/>
        <end position="219"/>
    </location>
</feature>
<feature type="transmembrane region" description="Helical" evidence="5">
    <location>
        <begin position="20"/>
        <end position="37"/>
    </location>
</feature>
<dbReference type="PROSITE" id="PS50850">
    <property type="entry name" value="MFS"/>
    <property type="match status" value="1"/>
</dbReference>
<dbReference type="STRING" id="1161919.EPIR_3203"/>
<dbReference type="SUPFAM" id="SSF103473">
    <property type="entry name" value="MFS general substrate transporter"/>
    <property type="match status" value="1"/>
</dbReference>
<dbReference type="GO" id="GO:0022857">
    <property type="term" value="F:transmembrane transporter activity"/>
    <property type="evidence" value="ECO:0007669"/>
    <property type="project" value="InterPro"/>
</dbReference>
<feature type="transmembrane region" description="Helical" evidence="5">
    <location>
        <begin position="294"/>
        <end position="315"/>
    </location>
</feature>
<feature type="transmembrane region" description="Helical" evidence="5">
    <location>
        <begin position="49"/>
        <end position="72"/>
    </location>
</feature>
<feature type="transmembrane region" description="Helical" evidence="5">
    <location>
        <begin position="79"/>
        <end position="97"/>
    </location>
</feature>
<comment type="caution">
    <text evidence="7">The sequence shown here is derived from an EMBL/GenBank/DDBJ whole genome shotgun (WGS) entry which is preliminary data.</text>
</comment>
<dbReference type="Gene3D" id="1.20.1250.20">
    <property type="entry name" value="MFS general substrate transporter like domains"/>
    <property type="match status" value="2"/>
</dbReference>
<evidence type="ECO:0000259" key="6">
    <source>
        <dbReference type="PROSITE" id="PS50850"/>
    </source>
</evidence>
<proteinExistence type="predicted"/>
<feature type="transmembrane region" description="Helical" evidence="5">
    <location>
        <begin position="239"/>
        <end position="260"/>
    </location>
</feature>
<evidence type="ECO:0000256" key="2">
    <source>
        <dbReference type="ARBA" id="ARBA00022692"/>
    </source>
</evidence>
<name>V5ZCB4_9GAMM</name>
<feature type="domain" description="Major facilitator superfamily (MFS) profile" evidence="6">
    <location>
        <begin position="13"/>
        <end position="382"/>
    </location>
</feature>
<feature type="transmembrane region" description="Helical" evidence="5">
    <location>
        <begin position="354"/>
        <end position="374"/>
    </location>
</feature>
<dbReference type="PANTHER" id="PTHR23514:SF13">
    <property type="entry name" value="INNER MEMBRANE PROTEIN YBJJ"/>
    <property type="match status" value="1"/>
</dbReference>
<feature type="transmembrane region" description="Helical" evidence="5">
    <location>
        <begin position="327"/>
        <end position="348"/>
    </location>
</feature>
<dbReference type="GO" id="GO:0016020">
    <property type="term" value="C:membrane"/>
    <property type="evidence" value="ECO:0007669"/>
    <property type="project" value="UniProtKB-SubCell"/>
</dbReference>
<dbReference type="Proteomes" id="UP000018217">
    <property type="component" value="Unassembled WGS sequence"/>
</dbReference>
<dbReference type="InterPro" id="IPR011701">
    <property type="entry name" value="MFS"/>
</dbReference>
<dbReference type="PANTHER" id="PTHR23514">
    <property type="entry name" value="BYPASS OF STOP CODON PROTEIN 6"/>
    <property type="match status" value="1"/>
</dbReference>
<comment type="subcellular location">
    <subcellularLocation>
        <location evidence="1">Membrane</location>
        <topology evidence="1">Multi-pass membrane protein</topology>
    </subcellularLocation>
</comment>
<sequence>MTDKEAISLINKPIAATRKAFFMAGFSLASWAPLIPLTKERLQLDNGMMGAILLAFGFGSLLMMPLSGMLAARFGCRRIFTLALLLVLATLPALVTLNSVVSLALALFLFGAGIGAMDVVVSIHAVITEKYAQKPIMSGFHALFSLGGIAGAAAVSLLLSWEIPPLKVVMMVIALLGFIMLLTWPGMMDEAERRDTPFFVWPKGTVLLLGLLCCIAYVMEGSMLDWSGILLTSQHNVDVRQAGLGYTLFAITMTLGRLLGDRAIARFGAKRIFMASAMLATSGFIVLITSQALFITALAFLLIGLGVANIAPMLFTASGLQKEMPDALAVAAVSSLGYSGILMGPAIIGFVAHFTTLIGAFIFVTLLSIILLMISHRVRLTS</sequence>
<dbReference type="InterPro" id="IPR020846">
    <property type="entry name" value="MFS_dom"/>
</dbReference>
<dbReference type="InterPro" id="IPR051788">
    <property type="entry name" value="MFS_Transporter"/>
</dbReference>
<evidence type="ECO:0000256" key="4">
    <source>
        <dbReference type="ARBA" id="ARBA00023136"/>
    </source>
</evidence>
<evidence type="ECO:0000256" key="3">
    <source>
        <dbReference type="ARBA" id="ARBA00022989"/>
    </source>
</evidence>
<keyword evidence="8" id="KW-1185">Reference proteome</keyword>
<organism evidence="7 8">
    <name type="scientific">Erwinia piriflorinigrans CFBP 5888</name>
    <dbReference type="NCBI Taxonomy" id="1161919"/>
    <lineage>
        <taxon>Bacteria</taxon>
        <taxon>Pseudomonadati</taxon>
        <taxon>Pseudomonadota</taxon>
        <taxon>Gammaproteobacteria</taxon>
        <taxon>Enterobacterales</taxon>
        <taxon>Erwiniaceae</taxon>
        <taxon>Erwinia</taxon>
    </lineage>
</organism>
<dbReference type="InterPro" id="IPR036259">
    <property type="entry name" value="MFS_trans_sf"/>
</dbReference>
<feature type="transmembrane region" description="Helical" evidence="5">
    <location>
        <begin position="167"/>
        <end position="186"/>
    </location>
</feature>
<keyword evidence="4 5" id="KW-0472">Membrane</keyword>
<dbReference type="CDD" id="cd17393">
    <property type="entry name" value="MFS_MosC_like"/>
    <property type="match status" value="1"/>
</dbReference>
<dbReference type="Pfam" id="PF07690">
    <property type="entry name" value="MFS_1"/>
    <property type="match status" value="1"/>
</dbReference>
<evidence type="ECO:0000256" key="5">
    <source>
        <dbReference type="SAM" id="Phobius"/>
    </source>
</evidence>
<evidence type="ECO:0000313" key="7">
    <source>
        <dbReference type="EMBL" id="CCG88566.1"/>
    </source>
</evidence>
<dbReference type="EMBL" id="CAHS01000021">
    <property type="protein sequence ID" value="CCG88566.1"/>
    <property type="molecule type" value="Genomic_DNA"/>
</dbReference>
<dbReference type="AlphaFoldDB" id="V5ZCB4"/>
<feature type="transmembrane region" description="Helical" evidence="5">
    <location>
        <begin position="139"/>
        <end position="161"/>
    </location>
</feature>
<gene>
    <name evidence="7" type="ORF">EPIR_3203</name>
</gene>
<feature type="transmembrane region" description="Helical" evidence="5">
    <location>
        <begin position="272"/>
        <end position="288"/>
    </location>
</feature>
<feature type="transmembrane region" description="Helical" evidence="5">
    <location>
        <begin position="103"/>
        <end position="127"/>
    </location>
</feature>
<keyword evidence="3 5" id="KW-1133">Transmembrane helix</keyword>